<comment type="caution">
    <text evidence="1">The sequence shown here is derived from an EMBL/GenBank/DDBJ whole genome shotgun (WGS) entry which is preliminary data.</text>
</comment>
<dbReference type="EMBL" id="LGRX02030376">
    <property type="protein sequence ID" value="KAK3245717.1"/>
    <property type="molecule type" value="Genomic_DNA"/>
</dbReference>
<evidence type="ECO:0000313" key="1">
    <source>
        <dbReference type="EMBL" id="KAK3245717.1"/>
    </source>
</evidence>
<organism evidence="1 2">
    <name type="scientific">Cymbomonas tetramitiformis</name>
    <dbReference type="NCBI Taxonomy" id="36881"/>
    <lineage>
        <taxon>Eukaryota</taxon>
        <taxon>Viridiplantae</taxon>
        <taxon>Chlorophyta</taxon>
        <taxon>Pyramimonadophyceae</taxon>
        <taxon>Pyramimonadales</taxon>
        <taxon>Pyramimonadaceae</taxon>
        <taxon>Cymbomonas</taxon>
    </lineage>
</organism>
<protein>
    <submittedName>
        <fullName evidence="1">Uncharacterized protein</fullName>
    </submittedName>
</protein>
<reference evidence="1 2" key="1">
    <citation type="journal article" date="2015" name="Genome Biol. Evol.">
        <title>Comparative Genomics of a Bacterivorous Green Alga Reveals Evolutionary Causalities and Consequences of Phago-Mixotrophic Mode of Nutrition.</title>
        <authorList>
            <person name="Burns J.A."/>
            <person name="Paasch A."/>
            <person name="Narechania A."/>
            <person name="Kim E."/>
        </authorList>
    </citation>
    <scope>NUCLEOTIDE SEQUENCE [LARGE SCALE GENOMIC DNA]</scope>
    <source>
        <strain evidence="1 2">PLY_AMNH</strain>
    </source>
</reference>
<name>A0AAE0BZN5_9CHLO</name>
<sequence>MAQVQERIYASGVPPLGKQPRSQEGLMQWSLDPGDGQRLAVTLNCGWTALMETTLRGLRVSHAHCPPPPWMDSEHTEEAGLLRTSLKQRGVWHGTLGVFCVSSSSPREPIIRLLDFAPDQAAGCRVPESSGDDEGVAFADLSRKQRRPAVHVQLGENGIYDALMTSIAAHPQMDELVAGKADGSIVGIGICAADNEA</sequence>
<accession>A0AAE0BZN5</accession>
<dbReference type="AlphaFoldDB" id="A0AAE0BZN5"/>
<gene>
    <name evidence="1" type="ORF">CYMTET_44732</name>
</gene>
<evidence type="ECO:0000313" key="2">
    <source>
        <dbReference type="Proteomes" id="UP001190700"/>
    </source>
</evidence>
<proteinExistence type="predicted"/>
<dbReference type="Proteomes" id="UP001190700">
    <property type="component" value="Unassembled WGS sequence"/>
</dbReference>
<keyword evidence="2" id="KW-1185">Reference proteome</keyword>